<dbReference type="EMBL" id="RHIB01000001">
    <property type="protein sequence ID" value="RNA70073.1"/>
    <property type="molecule type" value="Genomic_DNA"/>
</dbReference>
<reference evidence="3 4" key="1">
    <citation type="submission" date="2018-10" db="EMBL/GenBank/DDBJ databases">
        <title>Bacillus Keqinensis sp. nov., a moderately halophilic bacterium isolated from a saline-alkaline lake.</title>
        <authorList>
            <person name="Wang H."/>
        </authorList>
    </citation>
    <scope>NUCLEOTIDE SEQUENCE [LARGE SCALE GENOMIC DNA]</scope>
    <source>
        <strain evidence="3 4">KQ-3</strain>
    </source>
</reference>
<organism evidence="3 4">
    <name type="scientific">Alteribacter keqinensis</name>
    <dbReference type="NCBI Taxonomy" id="2483800"/>
    <lineage>
        <taxon>Bacteria</taxon>
        <taxon>Bacillati</taxon>
        <taxon>Bacillota</taxon>
        <taxon>Bacilli</taxon>
        <taxon>Bacillales</taxon>
        <taxon>Bacillaceae</taxon>
        <taxon>Alteribacter</taxon>
    </lineage>
</organism>
<feature type="transmembrane region" description="Helical" evidence="2">
    <location>
        <begin position="39"/>
        <end position="58"/>
    </location>
</feature>
<keyword evidence="2" id="KW-1133">Transmembrane helix</keyword>
<evidence type="ECO:0000313" key="3">
    <source>
        <dbReference type="EMBL" id="RNA70073.1"/>
    </source>
</evidence>
<dbReference type="OrthoDB" id="2974002at2"/>
<dbReference type="Proteomes" id="UP000278746">
    <property type="component" value="Unassembled WGS sequence"/>
</dbReference>
<accession>A0A3M7TX46</accession>
<evidence type="ECO:0000313" key="4">
    <source>
        <dbReference type="Proteomes" id="UP000278746"/>
    </source>
</evidence>
<feature type="region of interest" description="Disordered" evidence="1">
    <location>
        <begin position="1"/>
        <end position="22"/>
    </location>
</feature>
<protein>
    <submittedName>
        <fullName evidence="3">Uncharacterized protein</fullName>
    </submittedName>
</protein>
<proteinExistence type="predicted"/>
<sequence>MNAENRREEYKRNPGANVSNNVNRAMAGDPGAMVQGGCLTKVFTVVMVIVVLLLLSYFTR</sequence>
<dbReference type="RefSeq" id="WP_122897583.1">
    <property type="nucleotide sequence ID" value="NZ_RHIB01000001.1"/>
</dbReference>
<keyword evidence="2" id="KW-0472">Membrane</keyword>
<feature type="compositionally biased region" description="Basic and acidic residues" evidence="1">
    <location>
        <begin position="1"/>
        <end position="12"/>
    </location>
</feature>
<evidence type="ECO:0000256" key="2">
    <source>
        <dbReference type="SAM" id="Phobius"/>
    </source>
</evidence>
<gene>
    <name evidence="3" type="ORF">EBO34_09130</name>
</gene>
<dbReference type="AlphaFoldDB" id="A0A3M7TX46"/>
<evidence type="ECO:0000256" key="1">
    <source>
        <dbReference type="SAM" id="MobiDB-lite"/>
    </source>
</evidence>
<keyword evidence="2" id="KW-0812">Transmembrane</keyword>
<keyword evidence="4" id="KW-1185">Reference proteome</keyword>
<comment type="caution">
    <text evidence="3">The sequence shown here is derived from an EMBL/GenBank/DDBJ whole genome shotgun (WGS) entry which is preliminary data.</text>
</comment>
<name>A0A3M7TX46_9BACI</name>